<dbReference type="Gene3D" id="3.30.70.2520">
    <property type="match status" value="1"/>
</dbReference>
<evidence type="ECO:0000313" key="4">
    <source>
        <dbReference type="Proteomes" id="UP000625316"/>
    </source>
</evidence>
<dbReference type="Gene3D" id="1.10.45.10">
    <property type="entry name" value="Vanillyl-alcohol Oxidase, Chain A, domain 4"/>
    <property type="match status" value="1"/>
</dbReference>
<dbReference type="InterPro" id="IPR007173">
    <property type="entry name" value="ALO_C"/>
</dbReference>
<dbReference type="InterPro" id="IPR016167">
    <property type="entry name" value="FAD-bd_PCMH_sub1"/>
</dbReference>
<dbReference type="PROSITE" id="PS51387">
    <property type="entry name" value="FAD_PCMH"/>
    <property type="match status" value="1"/>
</dbReference>
<evidence type="ECO:0000313" key="3">
    <source>
        <dbReference type="EMBL" id="MBE9028229.1"/>
    </source>
</evidence>
<proteinExistence type="predicted"/>
<dbReference type="GO" id="GO:0003885">
    <property type="term" value="F:D-arabinono-1,4-lactone oxidase activity"/>
    <property type="evidence" value="ECO:0007669"/>
    <property type="project" value="InterPro"/>
</dbReference>
<dbReference type="InterPro" id="IPR016169">
    <property type="entry name" value="FAD-bd_PCMH_sub2"/>
</dbReference>
<dbReference type="PANTHER" id="PTHR43762:SF1">
    <property type="entry name" value="D-ARABINONO-1,4-LACTONE OXIDASE"/>
    <property type="match status" value="1"/>
</dbReference>
<dbReference type="GO" id="GO:0016020">
    <property type="term" value="C:membrane"/>
    <property type="evidence" value="ECO:0007669"/>
    <property type="project" value="InterPro"/>
</dbReference>
<sequence>MPHPQLIQNFGHNLQFRPQHHYTPRNEAEILDILQQHQQGQIRVIGARHAWSEGIKSDDVSIDLRNFQQFQLHQRTADNYQNAYVSVGAGMPIKTILAKLNEQGFTLPTIGLIAAQTIGGAIATGTHGSGKSSLSHYVQAVRIASFDPTGEIAQIQTLVGGPALLAARCSLGCLGIITEITLPCIPQYAIQEKATPCTTIEQALALETQSPLQQFFLMPHHWAYVVQERSIPNNQTTSGYPQLYRLYWFLNLDLGLHLLIKCFAASLRSRRLVRWLFRSLMPRLLFPKWVVTDRSDRQLIMKHELFRHFELEAFVPRTQVIAASHFITDILKLADDHQHALTAQTVQQLNRIGLQEPAETLRGQFTHHYPICFRRVQPDETLLSMTAGTSEDWYAMSFITYTQPRNDFQLVAAFLARSLFALFQARIHWGKWFPLEQKAVVQAYPRLDEFLQVRDCFDPNRVFQNEFTQSKLG</sequence>
<organism evidence="3 4">
    <name type="scientific">Romeriopsis navalis LEGE 11480</name>
    <dbReference type="NCBI Taxonomy" id="2777977"/>
    <lineage>
        <taxon>Bacteria</taxon>
        <taxon>Bacillati</taxon>
        <taxon>Cyanobacteriota</taxon>
        <taxon>Cyanophyceae</taxon>
        <taxon>Leptolyngbyales</taxon>
        <taxon>Leptolyngbyaceae</taxon>
        <taxon>Romeriopsis</taxon>
        <taxon>Romeriopsis navalis</taxon>
    </lineage>
</organism>
<dbReference type="PIRSF" id="PIRSF000136">
    <property type="entry name" value="LGO_GLO"/>
    <property type="match status" value="1"/>
</dbReference>
<evidence type="ECO:0000259" key="2">
    <source>
        <dbReference type="PROSITE" id="PS51387"/>
    </source>
</evidence>
<dbReference type="EMBL" id="JADEXQ010000001">
    <property type="protein sequence ID" value="MBE9028229.1"/>
    <property type="molecule type" value="Genomic_DNA"/>
</dbReference>
<evidence type="ECO:0000256" key="1">
    <source>
        <dbReference type="ARBA" id="ARBA00023002"/>
    </source>
</evidence>
<dbReference type="Proteomes" id="UP000625316">
    <property type="component" value="Unassembled WGS sequence"/>
</dbReference>
<dbReference type="Gene3D" id="3.30.465.10">
    <property type="match status" value="1"/>
</dbReference>
<dbReference type="InterPro" id="IPR016166">
    <property type="entry name" value="FAD-bd_PCMH"/>
</dbReference>
<dbReference type="InterPro" id="IPR010031">
    <property type="entry name" value="FAD_lactone_oxidase-like"/>
</dbReference>
<comment type="caution">
    <text evidence="3">The sequence shown here is derived from an EMBL/GenBank/DDBJ whole genome shotgun (WGS) entry which is preliminary data.</text>
</comment>
<dbReference type="Gene3D" id="3.30.43.10">
    <property type="entry name" value="Uridine Diphospho-n-acetylenolpyruvylglucosamine Reductase, domain 2"/>
    <property type="match status" value="1"/>
</dbReference>
<dbReference type="GO" id="GO:0071949">
    <property type="term" value="F:FAD binding"/>
    <property type="evidence" value="ECO:0007669"/>
    <property type="project" value="InterPro"/>
</dbReference>
<dbReference type="PANTHER" id="PTHR43762">
    <property type="entry name" value="L-GULONOLACTONE OXIDASE"/>
    <property type="match status" value="1"/>
</dbReference>
<keyword evidence="4" id="KW-1185">Reference proteome</keyword>
<dbReference type="Pfam" id="PF01565">
    <property type="entry name" value="FAD_binding_4"/>
    <property type="match status" value="1"/>
</dbReference>
<dbReference type="Pfam" id="PF04030">
    <property type="entry name" value="ALO"/>
    <property type="match status" value="1"/>
</dbReference>
<name>A0A928VLJ6_9CYAN</name>
<dbReference type="AlphaFoldDB" id="A0A928VLJ6"/>
<dbReference type="InterPro" id="IPR036318">
    <property type="entry name" value="FAD-bd_PCMH-like_sf"/>
</dbReference>
<accession>A0A928VLJ6</accession>
<protein>
    <submittedName>
        <fullName evidence="3">FAD-binding protein</fullName>
    </submittedName>
</protein>
<dbReference type="SUPFAM" id="SSF56176">
    <property type="entry name" value="FAD-binding/transporter-associated domain-like"/>
    <property type="match status" value="1"/>
</dbReference>
<reference evidence="3" key="1">
    <citation type="submission" date="2020-10" db="EMBL/GenBank/DDBJ databases">
        <authorList>
            <person name="Castelo-Branco R."/>
            <person name="Eusebio N."/>
            <person name="Adriana R."/>
            <person name="Vieira A."/>
            <person name="Brugerolle De Fraissinette N."/>
            <person name="Rezende De Castro R."/>
            <person name="Schneider M.P."/>
            <person name="Vasconcelos V."/>
            <person name="Leao P.N."/>
        </authorList>
    </citation>
    <scope>NUCLEOTIDE SEQUENCE</scope>
    <source>
        <strain evidence="3">LEGE 11480</strain>
    </source>
</reference>
<dbReference type="RefSeq" id="WP_264323046.1">
    <property type="nucleotide sequence ID" value="NZ_JADEXQ010000001.1"/>
</dbReference>
<dbReference type="InterPro" id="IPR016171">
    <property type="entry name" value="Vanillyl_alc_oxidase_C-sub2"/>
</dbReference>
<keyword evidence="1" id="KW-0560">Oxidoreductase</keyword>
<gene>
    <name evidence="3" type="ORF">IQ266_00480</name>
</gene>
<dbReference type="InterPro" id="IPR006094">
    <property type="entry name" value="Oxid_FAD_bind_N"/>
</dbReference>
<feature type="domain" description="FAD-binding PCMH-type" evidence="2">
    <location>
        <begin position="14"/>
        <end position="187"/>
    </location>
</feature>